<evidence type="ECO:0000313" key="2">
    <source>
        <dbReference type="Proteomes" id="UP000606786"/>
    </source>
</evidence>
<accession>A0A811V6W2</accession>
<sequence length="77" mass="8554">LSTNQKTKLYKSLNMPVLLCGEIRGRVRTPHRGANQEKSIRVSLPNDVWTPGCVTNITIWSTSIVKPLVQSQLPGIL</sequence>
<keyword evidence="2" id="KW-1185">Reference proteome</keyword>
<dbReference type="EMBL" id="CAJHJT010000056">
    <property type="protein sequence ID" value="CAD7011898.1"/>
    <property type="molecule type" value="Genomic_DNA"/>
</dbReference>
<proteinExistence type="predicted"/>
<comment type="caution">
    <text evidence="1">The sequence shown here is derived from an EMBL/GenBank/DDBJ whole genome shotgun (WGS) entry which is preliminary data.</text>
</comment>
<dbReference type="Proteomes" id="UP000606786">
    <property type="component" value="Unassembled WGS sequence"/>
</dbReference>
<evidence type="ECO:0000313" key="1">
    <source>
        <dbReference type="EMBL" id="CAD7011898.1"/>
    </source>
</evidence>
<reference evidence="1" key="1">
    <citation type="submission" date="2020-11" db="EMBL/GenBank/DDBJ databases">
        <authorList>
            <person name="Whitehead M."/>
        </authorList>
    </citation>
    <scope>NUCLEOTIDE SEQUENCE</scope>
    <source>
        <strain evidence="1">EGII</strain>
    </source>
</reference>
<dbReference type="AlphaFoldDB" id="A0A811V6W2"/>
<name>A0A811V6W2_CERCA</name>
<gene>
    <name evidence="1" type="ORF">CCAP1982_LOCUS20009</name>
</gene>
<protein>
    <submittedName>
        <fullName evidence="1">(Mediterranean fruit fly) hypothetical protein</fullName>
    </submittedName>
</protein>
<organism evidence="1 2">
    <name type="scientific">Ceratitis capitata</name>
    <name type="common">Mediterranean fruit fly</name>
    <name type="synonym">Tephritis capitata</name>
    <dbReference type="NCBI Taxonomy" id="7213"/>
    <lineage>
        <taxon>Eukaryota</taxon>
        <taxon>Metazoa</taxon>
        <taxon>Ecdysozoa</taxon>
        <taxon>Arthropoda</taxon>
        <taxon>Hexapoda</taxon>
        <taxon>Insecta</taxon>
        <taxon>Pterygota</taxon>
        <taxon>Neoptera</taxon>
        <taxon>Endopterygota</taxon>
        <taxon>Diptera</taxon>
        <taxon>Brachycera</taxon>
        <taxon>Muscomorpha</taxon>
        <taxon>Tephritoidea</taxon>
        <taxon>Tephritidae</taxon>
        <taxon>Ceratitis</taxon>
        <taxon>Ceratitis</taxon>
    </lineage>
</organism>
<feature type="non-terminal residue" evidence="1">
    <location>
        <position position="1"/>
    </location>
</feature>
<feature type="non-terminal residue" evidence="1">
    <location>
        <position position="77"/>
    </location>
</feature>